<organism evidence="2">
    <name type="scientific">Oryza barthii</name>
    <dbReference type="NCBI Taxonomy" id="65489"/>
    <lineage>
        <taxon>Eukaryota</taxon>
        <taxon>Viridiplantae</taxon>
        <taxon>Streptophyta</taxon>
        <taxon>Embryophyta</taxon>
        <taxon>Tracheophyta</taxon>
        <taxon>Spermatophyta</taxon>
        <taxon>Magnoliopsida</taxon>
        <taxon>Liliopsida</taxon>
        <taxon>Poales</taxon>
        <taxon>Poaceae</taxon>
        <taxon>BOP clade</taxon>
        <taxon>Oryzoideae</taxon>
        <taxon>Oryzeae</taxon>
        <taxon>Oryzinae</taxon>
        <taxon>Oryza</taxon>
    </lineage>
</organism>
<dbReference type="Proteomes" id="UP000026960">
    <property type="component" value="Chromosome 1"/>
</dbReference>
<dbReference type="EnsemblPlants" id="OBART01G28570.1">
    <property type="protein sequence ID" value="OBART01G28570.1"/>
    <property type="gene ID" value="OBART01G28570"/>
</dbReference>
<evidence type="ECO:0000256" key="1">
    <source>
        <dbReference type="SAM" id="MobiDB-lite"/>
    </source>
</evidence>
<feature type="region of interest" description="Disordered" evidence="1">
    <location>
        <begin position="1"/>
        <end position="233"/>
    </location>
</feature>
<keyword evidence="3" id="KW-1185">Reference proteome</keyword>
<accession>A0A0D3ET77</accession>
<reference evidence="2" key="1">
    <citation type="journal article" date="2009" name="Rice">
        <title>De Novo Next Generation Sequencing of Plant Genomes.</title>
        <authorList>
            <person name="Rounsley S."/>
            <person name="Marri P.R."/>
            <person name="Yu Y."/>
            <person name="He R."/>
            <person name="Sisneros N."/>
            <person name="Goicoechea J.L."/>
            <person name="Lee S.J."/>
            <person name="Angelova A."/>
            <person name="Kudrna D."/>
            <person name="Luo M."/>
            <person name="Affourtit J."/>
            <person name="Desany B."/>
            <person name="Knight J."/>
            <person name="Niazi F."/>
            <person name="Egholm M."/>
            <person name="Wing R.A."/>
        </authorList>
    </citation>
    <scope>NUCLEOTIDE SEQUENCE [LARGE SCALE GENOMIC DNA]</scope>
    <source>
        <strain evidence="2">cv. IRGC 105608</strain>
    </source>
</reference>
<dbReference type="HOGENOM" id="CLU_1191456_0_0_1"/>
<reference evidence="2" key="2">
    <citation type="submission" date="2015-03" db="UniProtKB">
        <authorList>
            <consortium name="EnsemblPlants"/>
        </authorList>
    </citation>
    <scope>IDENTIFICATION</scope>
</reference>
<feature type="compositionally biased region" description="Basic residues" evidence="1">
    <location>
        <begin position="149"/>
        <end position="160"/>
    </location>
</feature>
<protein>
    <submittedName>
        <fullName evidence="2">Uncharacterized protein</fullName>
    </submittedName>
</protein>
<feature type="compositionally biased region" description="Low complexity" evidence="1">
    <location>
        <begin position="189"/>
        <end position="219"/>
    </location>
</feature>
<feature type="compositionally biased region" description="Basic residues" evidence="1">
    <location>
        <begin position="178"/>
        <end position="188"/>
    </location>
</feature>
<name>A0A0D3ET77_9ORYZ</name>
<feature type="compositionally biased region" description="Basic and acidic residues" evidence="1">
    <location>
        <begin position="1"/>
        <end position="11"/>
    </location>
</feature>
<evidence type="ECO:0000313" key="2">
    <source>
        <dbReference type="EnsemblPlants" id="OBART01G28570.1"/>
    </source>
</evidence>
<sequence length="233" mass="24189">MAEAGGAKEPEPGIGGREGGPGGGFGGSPAEQRAEEEAERGSSADVVPGSRETGGRRRRRRRSCGRLGHAEAARGGALVGDSGGALPRRRKEEAGWSGLRVAIKCKNSADGEYDMKQPGSSTAPAHSACRSPPTSAAPTAWLSSTARRNITRHAPIRSRRGSCSCRREPSLPSPARPTARRRCARRRPSASPSASRVVDQAGAQAAPWPAAAPNADADPSYGTPSPYHSPARN</sequence>
<evidence type="ECO:0000313" key="3">
    <source>
        <dbReference type="Proteomes" id="UP000026960"/>
    </source>
</evidence>
<dbReference type="AlphaFoldDB" id="A0A0D3ET77"/>
<feature type="compositionally biased region" description="Gly residues" evidence="1">
    <location>
        <begin position="13"/>
        <end position="27"/>
    </location>
</feature>
<dbReference type="Gramene" id="OBART01G28570.1">
    <property type="protein sequence ID" value="OBART01G28570.1"/>
    <property type="gene ID" value="OBART01G28570"/>
</dbReference>
<proteinExistence type="predicted"/>
<dbReference type="PaxDb" id="65489-OBART01G28570.1"/>
<feature type="compositionally biased region" description="Polar residues" evidence="1">
    <location>
        <begin position="132"/>
        <end position="148"/>
    </location>
</feature>
<feature type="compositionally biased region" description="Basic and acidic residues" evidence="1">
    <location>
        <begin position="32"/>
        <end position="42"/>
    </location>
</feature>